<keyword evidence="3 10" id="KW-1134">Transmembrane beta strand</keyword>
<dbReference type="RefSeq" id="WP_006790678.1">
    <property type="nucleotide sequence ID" value="NZ_JH417605.1"/>
</dbReference>
<dbReference type="eggNOG" id="COG4771">
    <property type="taxonomic scope" value="Bacteria"/>
</dbReference>
<name>G9YJ67_9FIRM</name>
<feature type="domain" description="TonB-dependent receptor-like beta-barrel" evidence="13">
    <location>
        <begin position="455"/>
        <end position="857"/>
    </location>
</feature>
<sequence length="894" mass="101095">MKSHLRKAERTAFLVCAVITWLSAPTLAADGSTTGGRIDTGDVVVRMDAAKEVAKYESQSTTIITKADIEKKQAKSVEDLIFSETGITRTVDSMGRVGIAIRGADPRHTLILVDGQPVISDVSKYMGAGDEAMRIGAENIERIEIIRGAASAKYGADAIGGVVNIITRAPSDKPSFQLNAEARYHRHDGTDENKNTWPSNYYLRADSGKVGNVKFSIFGSKRDIMPVYSNERAFTKGSVLSGWYDDFRPSLRYYGTSKNIGAALKVEIDKDHAISFRGMKEKEDMQRRNKNSTGFIESYFEPMQIFKRTMDRDTYGLSYTGRGGKADWKLDVDYGKMKERDTGVTTYYNKGRDAYSGQNGLVSLDWLEHKQLGVNAVLNYAPNGRHLFTYGLGYTEEKADGTRLKNAPKRWIRSIDPWDYERNLYVPIEQGGKSGEPDSSIHNYAFTYGADGVLQWNRNLEYYNSETAPPFPYEEYKEWTGTRLPHNGTTLPANTIEQYEGWGYFPAGTYRNALQEALHNGSITQAQHDRLLAAGAKHKAFAQILNDLNPGYDTHYRDIVDIYYGGSDVSTAFTPEERRNLKYNGSYFKENYDSRKNMLSGGEAHLRKRHFFIQDAWQVNDDTILTPVLRLDNSDKFGSRFTAQLGMTRNLGGNPHRRLKANIGTGYAEPGLGELYYNWEMYGSAGGSHYGWYWVGNPNLKPEKSLNFDIGIEGENKKTFARASVFHNVIDDYMTTYFVGQLIDFGSYLDPNSSLSLDRLYTFKNIGKAEITGIEAEVQHRFNSRWSAKLGYAWLHAVNKSDPDMPRQLLDRPQHKVDISLNYEDKKHGWKAALWGDYYIHMLDSNSVANTYTAADFNADTGEWKKKNPNYRPKPSVFGILWSRKSSVKTLRRT</sequence>
<comment type="similarity">
    <text evidence="10 11">Belongs to the TonB-dependent receptor family.</text>
</comment>
<dbReference type="Gene3D" id="2.170.130.10">
    <property type="entry name" value="TonB-dependent receptor, plug domain"/>
    <property type="match status" value="1"/>
</dbReference>
<dbReference type="Gene3D" id="2.40.170.20">
    <property type="entry name" value="TonB-dependent receptor, beta-barrel domain"/>
    <property type="match status" value="2"/>
</dbReference>
<keyword evidence="2 10" id="KW-0813">Transport</keyword>
<dbReference type="PANTHER" id="PTHR30069:SF29">
    <property type="entry name" value="HEMOGLOBIN AND HEMOGLOBIN-HAPTOGLOBIN-BINDING PROTEIN 1-RELATED"/>
    <property type="match status" value="1"/>
</dbReference>
<evidence type="ECO:0000256" key="10">
    <source>
        <dbReference type="PROSITE-ProRule" id="PRU01360"/>
    </source>
</evidence>
<evidence type="ECO:0000256" key="6">
    <source>
        <dbReference type="ARBA" id="ARBA00023077"/>
    </source>
</evidence>
<keyword evidence="7 10" id="KW-0472">Membrane</keyword>
<evidence type="ECO:0000256" key="9">
    <source>
        <dbReference type="ARBA" id="ARBA00023237"/>
    </source>
</evidence>
<evidence type="ECO:0000256" key="2">
    <source>
        <dbReference type="ARBA" id="ARBA00022448"/>
    </source>
</evidence>
<dbReference type="GO" id="GO:0044718">
    <property type="term" value="P:siderophore transmembrane transport"/>
    <property type="evidence" value="ECO:0007669"/>
    <property type="project" value="TreeGrafter"/>
</dbReference>
<dbReference type="GO" id="GO:0009279">
    <property type="term" value="C:cell outer membrane"/>
    <property type="evidence" value="ECO:0007669"/>
    <property type="project" value="UniProtKB-SubCell"/>
</dbReference>
<dbReference type="InterPro" id="IPR036942">
    <property type="entry name" value="Beta-barrel_TonB_sf"/>
</dbReference>
<dbReference type="PATRIC" id="fig|861450.3.peg.1581"/>
<evidence type="ECO:0000256" key="1">
    <source>
        <dbReference type="ARBA" id="ARBA00004571"/>
    </source>
</evidence>
<reference evidence="15 16" key="1">
    <citation type="submission" date="2011-08" db="EMBL/GenBank/DDBJ databases">
        <authorList>
            <person name="Weinstock G."/>
            <person name="Sodergren E."/>
            <person name="Clifton S."/>
            <person name="Fulton L."/>
            <person name="Fulton B."/>
            <person name="Courtney L."/>
            <person name="Fronick C."/>
            <person name="Harrison M."/>
            <person name="Strong C."/>
            <person name="Farmer C."/>
            <person name="Delahaunty K."/>
            <person name="Markovic C."/>
            <person name="Hall O."/>
            <person name="Minx P."/>
            <person name="Tomlinson C."/>
            <person name="Mitreva M."/>
            <person name="Hou S."/>
            <person name="Chen J."/>
            <person name="Wollam A."/>
            <person name="Pepin K.H."/>
            <person name="Johnson M."/>
            <person name="Bhonagiri V."/>
            <person name="Zhang X."/>
            <person name="Suruliraj S."/>
            <person name="Warren W."/>
            <person name="Chinwalla A."/>
            <person name="Mardis E.R."/>
            <person name="Wilson R.K."/>
        </authorList>
    </citation>
    <scope>NUCLEOTIDE SEQUENCE [LARGE SCALE GENOMIC DNA]</scope>
    <source>
        <strain evidence="15 16">F0357</strain>
    </source>
</reference>
<evidence type="ECO:0000256" key="4">
    <source>
        <dbReference type="ARBA" id="ARBA00022692"/>
    </source>
</evidence>
<dbReference type="Pfam" id="PF00593">
    <property type="entry name" value="TonB_dep_Rec_b-barrel"/>
    <property type="match status" value="1"/>
</dbReference>
<feature type="signal peptide" evidence="12">
    <location>
        <begin position="1"/>
        <end position="28"/>
    </location>
</feature>
<keyword evidence="16" id="KW-1185">Reference proteome</keyword>
<keyword evidence="8 15" id="KW-0675">Receptor</keyword>
<protein>
    <submittedName>
        <fullName evidence="15">TonB-dependent receptor plug domain protein</fullName>
    </submittedName>
</protein>
<evidence type="ECO:0000313" key="15">
    <source>
        <dbReference type="EMBL" id="EHM38775.1"/>
    </source>
</evidence>
<dbReference type="Pfam" id="PF07715">
    <property type="entry name" value="Plug"/>
    <property type="match status" value="1"/>
</dbReference>
<evidence type="ECO:0000256" key="11">
    <source>
        <dbReference type="RuleBase" id="RU003357"/>
    </source>
</evidence>
<dbReference type="PROSITE" id="PS52016">
    <property type="entry name" value="TONB_DEPENDENT_REC_3"/>
    <property type="match status" value="1"/>
</dbReference>
<evidence type="ECO:0000256" key="8">
    <source>
        <dbReference type="ARBA" id="ARBA00023170"/>
    </source>
</evidence>
<dbReference type="InterPro" id="IPR039426">
    <property type="entry name" value="TonB-dep_rcpt-like"/>
</dbReference>
<comment type="caution">
    <text evidence="15">The sequence shown here is derived from an EMBL/GenBank/DDBJ whole genome shotgun (WGS) entry which is preliminary data.</text>
</comment>
<evidence type="ECO:0000256" key="3">
    <source>
        <dbReference type="ARBA" id="ARBA00022452"/>
    </source>
</evidence>
<dbReference type="SUPFAM" id="SSF56935">
    <property type="entry name" value="Porins"/>
    <property type="match status" value="2"/>
</dbReference>
<dbReference type="InterPro" id="IPR012910">
    <property type="entry name" value="Plug_dom"/>
</dbReference>
<proteinExistence type="inferred from homology"/>
<dbReference type="AlphaFoldDB" id="G9YJ67"/>
<evidence type="ECO:0000256" key="12">
    <source>
        <dbReference type="SAM" id="SignalP"/>
    </source>
</evidence>
<evidence type="ECO:0000259" key="13">
    <source>
        <dbReference type="Pfam" id="PF00593"/>
    </source>
</evidence>
<keyword evidence="6 11" id="KW-0798">TonB box</keyword>
<evidence type="ECO:0000259" key="14">
    <source>
        <dbReference type="Pfam" id="PF07715"/>
    </source>
</evidence>
<dbReference type="HOGENOM" id="CLU_008287_18_2_9"/>
<dbReference type="STRING" id="861450.HMPREF0080_01711"/>
<evidence type="ECO:0000313" key="16">
    <source>
        <dbReference type="Proteomes" id="UP000005481"/>
    </source>
</evidence>
<keyword evidence="4 10" id="KW-0812">Transmembrane</keyword>
<dbReference type="InterPro" id="IPR037066">
    <property type="entry name" value="Plug_dom_sf"/>
</dbReference>
<dbReference type="OrthoDB" id="101167at2"/>
<keyword evidence="5 12" id="KW-0732">Signal</keyword>
<dbReference type="EMBL" id="AGCJ01000075">
    <property type="protein sequence ID" value="EHM38775.1"/>
    <property type="molecule type" value="Genomic_DNA"/>
</dbReference>
<dbReference type="InterPro" id="IPR000531">
    <property type="entry name" value="Beta-barrel_TonB"/>
</dbReference>
<dbReference type="PANTHER" id="PTHR30069">
    <property type="entry name" value="TONB-DEPENDENT OUTER MEMBRANE RECEPTOR"/>
    <property type="match status" value="1"/>
</dbReference>
<dbReference type="Proteomes" id="UP000005481">
    <property type="component" value="Unassembled WGS sequence"/>
</dbReference>
<organism evidence="15 16">
    <name type="scientific">Anaeroglobus geminatus F0357</name>
    <dbReference type="NCBI Taxonomy" id="861450"/>
    <lineage>
        <taxon>Bacteria</taxon>
        <taxon>Bacillati</taxon>
        <taxon>Bacillota</taxon>
        <taxon>Negativicutes</taxon>
        <taxon>Veillonellales</taxon>
        <taxon>Veillonellaceae</taxon>
        <taxon>Anaeroglobus</taxon>
    </lineage>
</organism>
<dbReference type="GO" id="GO:0015344">
    <property type="term" value="F:siderophore uptake transmembrane transporter activity"/>
    <property type="evidence" value="ECO:0007669"/>
    <property type="project" value="TreeGrafter"/>
</dbReference>
<gene>
    <name evidence="15" type="ORF">HMPREF0080_01711</name>
</gene>
<comment type="subcellular location">
    <subcellularLocation>
        <location evidence="1 10">Cell outer membrane</location>
        <topology evidence="1 10">Multi-pass membrane protein</topology>
    </subcellularLocation>
</comment>
<accession>G9YJ67</accession>
<keyword evidence="9 10" id="KW-0998">Cell outer membrane</keyword>
<feature type="chain" id="PRO_5038965451" evidence="12">
    <location>
        <begin position="29"/>
        <end position="894"/>
    </location>
</feature>
<evidence type="ECO:0000256" key="7">
    <source>
        <dbReference type="ARBA" id="ARBA00023136"/>
    </source>
</evidence>
<feature type="domain" description="TonB-dependent receptor plug" evidence="14">
    <location>
        <begin position="58"/>
        <end position="162"/>
    </location>
</feature>
<evidence type="ECO:0000256" key="5">
    <source>
        <dbReference type="ARBA" id="ARBA00022729"/>
    </source>
</evidence>